<name>A0A7L9U5L3_9BURK</name>
<evidence type="ECO:0000313" key="1">
    <source>
        <dbReference type="EMBL" id="QOL50227.1"/>
    </source>
</evidence>
<reference evidence="1 2" key="1">
    <citation type="submission" date="2020-10" db="EMBL/GenBank/DDBJ databases">
        <title>Genome sequencing of Massilia sp. LPB0304.</title>
        <authorList>
            <person name="Kim J."/>
        </authorList>
    </citation>
    <scope>NUCLEOTIDE SEQUENCE [LARGE SCALE GENOMIC DNA]</scope>
    <source>
        <strain evidence="1 2">LPB0304</strain>
    </source>
</reference>
<proteinExistence type="predicted"/>
<dbReference type="EMBL" id="CP062941">
    <property type="protein sequence ID" value="QOL50227.1"/>
    <property type="molecule type" value="Genomic_DNA"/>
</dbReference>
<dbReference type="Proteomes" id="UP000593875">
    <property type="component" value="Chromosome"/>
</dbReference>
<protein>
    <submittedName>
        <fullName evidence="1">Uncharacterized protein</fullName>
    </submittedName>
</protein>
<organism evidence="1 2">
    <name type="scientific">Massilia litorea</name>
    <dbReference type="NCBI Taxonomy" id="2769491"/>
    <lineage>
        <taxon>Bacteria</taxon>
        <taxon>Pseudomonadati</taxon>
        <taxon>Pseudomonadota</taxon>
        <taxon>Betaproteobacteria</taxon>
        <taxon>Burkholderiales</taxon>
        <taxon>Oxalobacteraceae</taxon>
        <taxon>Telluria group</taxon>
        <taxon>Massilia</taxon>
    </lineage>
</organism>
<evidence type="ECO:0000313" key="2">
    <source>
        <dbReference type="Proteomes" id="UP000593875"/>
    </source>
</evidence>
<sequence length="256" mass="28395">MFYLVSLLAAVLLAIPTWGCSLIVFFFVKNWFDNRAMSSLLGAAVMAMRNEVSEERYHINRAAIEKVFNRFAVEPRQIVNTDGGTTFYWSVLQHPMIHGGREFSVRFVYTPRDGTRNTVFIKAAPGRDLSVLSVDDIASLASGLGISAPMGNPVSHARATDDKDIKQMILQAAQSSSREIDFPNLRYGDVGDFVSRDELGVEYFPGYSRMRFWVDIGEYSYSVVATNLNPTAEDAGSVSIWSKQDGPAEGLNVASR</sequence>
<dbReference type="KEGG" id="mlir:LPB04_02625"/>
<gene>
    <name evidence="1" type="ORF">LPB04_02625</name>
</gene>
<accession>A0A7L9U5L3</accession>
<keyword evidence="2" id="KW-1185">Reference proteome</keyword>
<dbReference type="RefSeq" id="WP_193687243.1">
    <property type="nucleotide sequence ID" value="NZ_CP062941.1"/>
</dbReference>
<dbReference type="AlphaFoldDB" id="A0A7L9U5L3"/>